<feature type="binding site" evidence="13">
    <location>
        <position position="63"/>
    </location>
    <ligand>
        <name>Zn(2+)</name>
        <dbReference type="ChEBI" id="CHEBI:29105"/>
    </ligand>
</feature>
<feature type="domain" description="C2H2-type" evidence="14">
    <location>
        <begin position="341"/>
        <end position="368"/>
    </location>
</feature>
<dbReference type="GO" id="GO:0003682">
    <property type="term" value="F:chromatin binding"/>
    <property type="evidence" value="ECO:0007669"/>
    <property type="project" value="UniProtKB-ARBA"/>
</dbReference>
<comment type="caution">
    <text evidence="16">The sequence shown here is derived from an EMBL/GenBank/DDBJ whole genome shotgun (WGS) entry which is preliminary data.</text>
</comment>
<feature type="domain" description="C2H2-type" evidence="14">
    <location>
        <begin position="423"/>
        <end position="450"/>
    </location>
</feature>
<dbReference type="FunFam" id="3.30.160.60:FF:000446">
    <property type="entry name" value="Zinc finger protein"/>
    <property type="match status" value="1"/>
</dbReference>
<evidence type="ECO:0000256" key="6">
    <source>
        <dbReference type="ARBA" id="ARBA00022833"/>
    </source>
</evidence>
<dbReference type="PANTHER" id="PTHR24394">
    <property type="entry name" value="ZINC FINGER PROTEIN"/>
    <property type="match status" value="1"/>
</dbReference>
<dbReference type="Pfam" id="PF00096">
    <property type="entry name" value="zf-C2H2"/>
    <property type="match status" value="9"/>
</dbReference>
<feature type="domain" description="ZAD" evidence="15">
    <location>
        <begin position="16"/>
        <end position="90"/>
    </location>
</feature>
<dbReference type="InterPro" id="IPR012934">
    <property type="entry name" value="Znf_AD"/>
</dbReference>
<dbReference type="PROSITE" id="PS50157">
    <property type="entry name" value="ZINC_FINGER_C2H2_2"/>
    <property type="match status" value="10"/>
</dbReference>
<dbReference type="Proteomes" id="UP000792457">
    <property type="component" value="Unassembled WGS sequence"/>
</dbReference>
<keyword evidence="7" id="KW-0832">Ubl conjugation</keyword>
<dbReference type="SUPFAM" id="SSF57716">
    <property type="entry name" value="Glucocorticoid receptor-like (DNA-binding domain)"/>
    <property type="match status" value="1"/>
</dbReference>
<keyword evidence="8" id="KW-0805">Transcription regulation</keyword>
<evidence type="ECO:0000256" key="2">
    <source>
        <dbReference type="ARBA" id="ARBA00022499"/>
    </source>
</evidence>
<dbReference type="FunFam" id="3.30.160.60:FF:000325">
    <property type="entry name" value="ZFP90 zinc finger protein"/>
    <property type="match status" value="1"/>
</dbReference>
<feature type="domain" description="C2H2-type" evidence="14">
    <location>
        <begin position="534"/>
        <end position="561"/>
    </location>
</feature>
<evidence type="ECO:0000256" key="11">
    <source>
        <dbReference type="ARBA" id="ARBA00023242"/>
    </source>
</evidence>
<dbReference type="OrthoDB" id="427030at2759"/>
<dbReference type="SMART" id="SM00868">
    <property type="entry name" value="zf-AD"/>
    <property type="match status" value="1"/>
</dbReference>
<evidence type="ECO:0000256" key="4">
    <source>
        <dbReference type="ARBA" id="ARBA00022737"/>
    </source>
</evidence>
<evidence type="ECO:0000259" key="15">
    <source>
        <dbReference type="PROSITE" id="PS51915"/>
    </source>
</evidence>
<dbReference type="GO" id="GO:0008270">
    <property type="term" value="F:zinc ion binding"/>
    <property type="evidence" value="ECO:0007669"/>
    <property type="project" value="UniProtKB-UniRule"/>
</dbReference>
<dbReference type="PANTHER" id="PTHR24394:SF48">
    <property type="entry name" value="ZINC FINGER PROTEIN 771"/>
    <property type="match status" value="1"/>
</dbReference>
<dbReference type="InterPro" id="IPR013087">
    <property type="entry name" value="Znf_C2H2_type"/>
</dbReference>
<dbReference type="FunFam" id="3.30.160.60:FF:000295">
    <property type="entry name" value="zinc finger protein 19"/>
    <property type="match status" value="1"/>
</dbReference>
<evidence type="ECO:0000256" key="7">
    <source>
        <dbReference type="ARBA" id="ARBA00022843"/>
    </source>
</evidence>
<proteinExistence type="predicted"/>
<feature type="domain" description="C2H2-type" evidence="14">
    <location>
        <begin position="506"/>
        <end position="533"/>
    </location>
</feature>
<evidence type="ECO:0000256" key="10">
    <source>
        <dbReference type="ARBA" id="ARBA00023163"/>
    </source>
</evidence>
<evidence type="ECO:0000256" key="12">
    <source>
        <dbReference type="PROSITE-ProRule" id="PRU00042"/>
    </source>
</evidence>
<feature type="binding site" evidence="13">
    <location>
        <position position="21"/>
    </location>
    <ligand>
        <name>Zn(2+)</name>
        <dbReference type="ChEBI" id="CHEBI:29105"/>
    </ligand>
</feature>
<feature type="binding site" evidence="13">
    <location>
        <position position="18"/>
    </location>
    <ligand>
        <name>Zn(2+)</name>
        <dbReference type="ChEBI" id="CHEBI:29105"/>
    </ligand>
</feature>
<dbReference type="FunFam" id="3.30.160.60:FF:000744">
    <property type="entry name" value="zinc finger E-box-binding homeobox 1"/>
    <property type="match status" value="1"/>
</dbReference>
<keyword evidence="11" id="KW-0539">Nucleus</keyword>
<dbReference type="FunFam" id="3.30.160.60:FF:000624">
    <property type="entry name" value="zinc finger protein 697"/>
    <property type="match status" value="2"/>
</dbReference>
<sequence>MHTIKWTESPLSFGNNVCRLCANISDVLVPVYSKDNKEKLEFKIKKCLPIVINKDDEKPKQVCLSCISKLNICNDLVEQCLAAEFKFEGALQSRIAFRKESSPNDILQNRVWDVDASIVQAPKNDMNDCSTHNQDLINSAESITTIMDNPKDSGESIKSEVPATSLTVHAAQLSSDGVIVLGKTDGIRNASVSQVSNSHLENPIQTQTTAHQVTDGDCQDILVMVELKYKDVLVAEHRVEASTSDHISSFTSDVSPNQQDLGTVSIEANASSIPASNNVPTLVPQATVVLEASSFKQVSGTVDETEVNQQANILPKQAESTNDVEQQESQTFHQVPSDKPFSCDICGKSFMRRTNLNAHMGVHTQVKPHGCDLCGKRFVVRWDLTLHKRIHSGLFSCEFCGKAFAVRGKLERHRRIHTGERPYTCDVCPKAFGDKRNLEAHRRCHTGEKPFACKVCGKSFRVNSHLSDHRRVHSQEKPFTCHVCGKSFKWKTNLNIHLKLHSGEHFTCEVCGRDFARKADLQKHFRGHTGDKPFPCDTCDKRFGDRTSLQKHLKSHGEDKPHSCEICGKSFLFIWYLNAHKKSHYEEKPYPCSHCGKIFNKKGNYINHKKWSSDEKSILCDVCENIEEAVEDSK</sequence>
<name>A0A8K0KAE4_LADFU</name>
<dbReference type="PROSITE" id="PS51915">
    <property type="entry name" value="ZAD"/>
    <property type="match status" value="1"/>
</dbReference>
<dbReference type="GO" id="GO:0040029">
    <property type="term" value="P:epigenetic regulation of gene expression"/>
    <property type="evidence" value="ECO:0007669"/>
    <property type="project" value="UniProtKB-ARBA"/>
</dbReference>
<keyword evidence="3 13" id="KW-0479">Metal-binding</keyword>
<dbReference type="GO" id="GO:0003677">
    <property type="term" value="F:DNA binding"/>
    <property type="evidence" value="ECO:0007669"/>
    <property type="project" value="UniProtKB-KW"/>
</dbReference>
<feature type="domain" description="C2H2-type" evidence="14">
    <location>
        <begin position="479"/>
        <end position="506"/>
    </location>
</feature>
<dbReference type="FunFam" id="3.30.160.60:FF:000100">
    <property type="entry name" value="Zinc finger 45-like"/>
    <property type="match status" value="1"/>
</dbReference>
<dbReference type="PROSITE" id="PS00028">
    <property type="entry name" value="ZINC_FINGER_C2H2_1"/>
    <property type="match status" value="9"/>
</dbReference>
<feature type="domain" description="C2H2-type" evidence="14">
    <location>
        <begin position="590"/>
        <end position="617"/>
    </location>
</feature>
<keyword evidence="4" id="KW-0677">Repeat</keyword>
<comment type="subcellular location">
    <subcellularLocation>
        <location evidence="1">Nucleus</location>
    </subcellularLocation>
</comment>
<evidence type="ECO:0000313" key="16">
    <source>
        <dbReference type="EMBL" id="KAG8231391.1"/>
    </source>
</evidence>
<dbReference type="AlphaFoldDB" id="A0A8K0KAE4"/>
<dbReference type="GO" id="GO:0000981">
    <property type="term" value="F:DNA-binding transcription factor activity, RNA polymerase II-specific"/>
    <property type="evidence" value="ECO:0007669"/>
    <property type="project" value="TreeGrafter"/>
</dbReference>
<feature type="domain" description="C2H2-type" evidence="14">
    <location>
        <begin position="395"/>
        <end position="422"/>
    </location>
</feature>
<feature type="binding site" evidence="13">
    <location>
        <position position="66"/>
    </location>
    <ligand>
        <name>Zn(2+)</name>
        <dbReference type="ChEBI" id="CHEBI:29105"/>
    </ligand>
</feature>
<keyword evidence="5 12" id="KW-0863">Zinc-finger</keyword>
<dbReference type="GO" id="GO:0005634">
    <property type="term" value="C:nucleus"/>
    <property type="evidence" value="ECO:0007669"/>
    <property type="project" value="UniProtKB-SubCell"/>
</dbReference>
<dbReference type="EMBL" id="KZ308554">
    <property type="protein sequence ID" value="KAG8231391.1"/>
    <property type="molecule type" value="Genomic_DNA"/>
</dbReference>
<feature type="domain" description="C2H2-type" evidence="14">
    <location>
        <begin position="451"/>
        <end position="478"/>
    </location>
</feature>
<evidence type="ECO:0000256" key="13">
    <source>
        <dbReference type="PROSITE-ProRule" id="PRU01263"/>
    </source>
</evidence>
<evidence type="ECO:0000256" key="8">
    <source>
        <dbReference type="ARBA" id="ARBA00023015"/>
    </source>
</evidence>
<accession>A0A8K0KAE4</accession>
<dbReference type="FunFam" id="3.30.160.60:FF:001384">
    <property type="entry name" value="Zinc finger protein"/>
    <property type="match status" value="1"/>
</dbReference>
<dbReference type="InterPro" id="IPR036236">
    <property type="entry name" value="Znf_C2H2_sf"/>
</dbReference>
<keyword evidence="9" id="KW-0238">DNA-binding</keyword>
<dbReference type="GO" id="GO:0000785">
    <property type="term" value="C:chromatin"/>
    <property type="evidence" value="ECO:0007669"/>
    <property type="project" value="UniProtKB-ARBA"/>
</dbReference>
<dbReference type="GO" id="GO:0048598">
    <property type="term" value="P:embryonic morphogenesis"/>
    <property type="evidence" value="ECO:0007669"/>
    <property type="project" value="UniProtKB-ARBA"/>
</dbReference>
<dbReference type="Pfam" id="PF13912">
    <property type="entry name" value="zf-C2H2_6"/>
    <property type="match status" value="1"/>
</dbReference>
<protein>
    <submittedName>
        <fullName evidence="16">Uncharacterized protein</fullName>
    </submittedName>
</protein>
<dbReference type="SMART" id="SM00355">
    <property type="entry name" value="ZnF_C2H2"/>
    <property type="match status" value="10"/>
</dbReference>
<keyword evidence="10" id="KW-0804">Transcription</keyword>
<feature type="domain" description="C2H2-type" evidence="14">
    <location>
        <begin position="369"/>
        <end position="396"/>
    </location>
</feature>
<organism evidence="16 17">
    <name type="scientific">Ladona fulva</name>
    <name type="common">Scarce chaser dragonfly</name>
    <name type="synonym">Libellula fulva</name>
    <dbReference type="NCBI Taxonomy" id="123851"/>
    <lineage>
        <taxon>Eukaryota</taxon>
        <taxon>Metazoa</taxon>
        <taxon>Ecdysozoa</taxon>
        <taxon>Arthropoda</taxon>
        <taxon>Hexapoda</taxon>
        <taxon>Insecta</taxon>
        <taxon>Pterygota</taxon>
        <taxon>Palaeoptera</taxon>
        <taxon>Odonata</taxon>
        <taxon>Epiprocta</taxon>
        <taxon>Anisoptera</taxon>
        <taxon>Libelluloidea</taxon>
        <taxon>Libellulidae</taxon>
        <taxon>Ladona</taxon>
    </lineage>
</organism>
<dbReference type="SUPFAM" id="SSF57667">
    <property type="entry name" value="beta-beta-alpha zinc fingers"/>
    <property type="match status" value="5"/>
</dbReference>
<reference evidence="16" key="1">
    <citation type="submission" date="2013-04" db="EMBL/GenBank/DDBJ databases">
        <authorList>
            <person name="Qu J."/>
            <person name="Murali S.C."/>
            <person name="Bandaranaike D."/>
            <person name="Bellair M."/>
            <person name="Blankenburg K."/>
            <person name="Chao H."/>
            <person name="Dinh H."/>
            <person name="Doddapaneni H."/>
            <person name="Downs B."/>
            <person name="Dugan-Rocha S."/>
            <person name="Elkadiri S."/>
            <person name="Gnanaolivu R.D."/>
            <person name="Hernandez B."/>
            <person name="Javaid M."/>
            <person name="Jayaseelan J.C."/>
            <person name="Lee S."/>
            <person name="Li M."/>
            <person name="Ming W."/>
            <person name="Munidasa M."/>
            <person name="Muniz J."/>
            <person name="Nguyen L."/>
            <person name="Ongeri F."/>
            <person name="Osuji N."/>
            <person name="Pu L.-L."/>
            <person name="Puazo M."/>
            <person name="Qu C."/>
            <person name="Quiroz J."/>
            <person name="Raj R."/>
            <person name="Weissenberger G."/>
            <person name="Xin Y."/>
            <person name="Zou X."/>
            <person name="Han Y."/>
            <person name="Richards S."/>
            <person name="Worley K."/>
            <person name="Muzny D."/>
            <person name="Gibbs R."/>
        </authorList>
    </citation>
    <scope>NUCLEOTIDE SEQUENCE</scope>
    <source>
        <strain evidence="16">Sampled in the wild</strain>
    </source>
</reference>
<evidence type="ECO:0000256" key="5">
    <source>
        <dbReference type="ARBA" id="ARBA00022771"/>
    </source>
</evidence>
<keyword evidence="6 13" id="KW-0862">Zinc</keyword>
<evidence type="ECO:0000259" key="14">
    <source>
        <dbReference type="PROSITE" id="PS50157"/>
    </source>
</evidence>
<keyword evidence="2" id="KW-1017">Isopeptide bond</keyword>
<evidence type="ECO:0000256" key="3">
    <source>
        <dbReference type="ARBA" id="ARBA00022723"/>
    </source>
</evidence>
<evidence type="ECO:0000313" key="17">
    <source>
        <dbReference type="Proteomes" id="UP000792457"/>
    </source>
</evidence>
<dbReference type="Pfam" id="PF07776">
    <property type="entry name" value="zf-AD"/>
    <property type="match status" value="1"/>
</dbReference>
<evidence type="ECO:0000256" key="1">
    <source>
        <dbReference type="ARBA" id="ARBA00004123"/>
    </source>
</evidence>
<feature type="domain" description="C2H2-type" evidence="14">
    <location>
        <begin position="562"/>
        <end position="589"/>
    </location>
</feature>
<dbReference type="Gene3D" id="3.30.160.60">
    <property type="entry name" value="Classic Zinc Finger"/>
    <property type="match status" value="10"/>
</dbReference>
<evidence type="ECO:0000256" key="9">
    <source>
        <dbReference type="ARBA" id="ARBA00023125"/>
    </source>
</evidence>
<reference evidence="16" key="2">
    <citation type="submission" date="2017-10" db="EMBL/GenBank/DDBJ databases">
        <title>Ladona fulva Genome sequencing and assembly.</title>
        <authorList>
            <person name="Murali S."/>
            <person name="Richards S."/>
            <person name="Bandaranaike D."/>
            <person name="Bellair M."/>
            <person name="Blankenburg K."/>
            <person name="Chao H."/>
            <person name="Dinh H."/>
            <person name="Doddapaneni H."/>
            <person name="Dugan-Rocha S."/>
            <person name="Elkadiri S."/>
            <person name="Gnanaolivu R."/>
            <person name="Hernandez B."/>
            <person name="Skinner E."/>
            <person name="Javaid M."/>
            <person name="Lee S."/>
            <person name="Li M."/>
            <person name="Ming W."/>
            <person name="Munidasa M."/>
            <person name="Muniz J."/>
            <person name="Nguyen L."/>
            <person name="Hughes D."/>
            <person name="Osuji N."/>
            <person name="Pu L.-L."/>
            <person name="Puazo M."/>
            <person name="Qu C."/>
            <person name="Quiroz J."/>
            <person name="Raj R."/>
            <person name="Weissenberger G."/>
            <person name="Xin Y."/>
            <person name="Zou X."/>
            <person name="Han Y."/>
            <person name="Worley K."/>
            <person name="Muzny D."/>
            <person name="Gibbs R."/>
        </authorList>
    </citation>
    <scope>NUCLEOTIDE SEQUENCE</scope>
    <source>
        <strain evidence="16">Sampled in the wild</strain>
    </source>
</reference>
<dbReference type="Gene3D" id="3.40.1800.20">
    <property type="match status" value="1"/>
</dbReference>
<keyword evidence="17" id="KW-1185">Reference proteome</keyword>
<dbReference type="FunFam" id="3.30.160.60:FF:000690">
    <property type="entry name" value="Zinc finger protein 354C"/>
    <property type="match status" value="1"/>
</dbReference>
<gene>
    <name evidence="16" type="ORF">J437_LFUL011327</name>
</gene>